<feature type="transmembrane region" description="Helical" evidence="7">
    <location>
        <begin position="222"/>
        <end position="243"/>
    </location>
</feature>
<feature type="domain" description="ABC transmembrane type-1" evidence="8">
    <location>
        <begin position="60"/>
        <end position="240"/>
    </location>
</feature>
<dbReference type="SUPFAM" id="SSF161098">
    <property type="entry name" value="MetI-like"/>
    <property type="match status" value="1"/>
</dbReference>
<evidence type="ECO:0000256" key="6">
    <source>
        <dbReference type="ARBA" id="ARBA00023136"/>
    </source>
</evidence>
<evidence type="ECO:0000256" key="7">
    <source>
        <dbReference type="RuleBase" id="RU363032"/>
    </source>
</evidence>
<name>A0A0B5DZX4_9RHOB</name>
<dbReference type="InterPro" id="IPR000515">
    <property type="entry name" value="MetI-like"/>
</dbReference>
<feature type="transmembrane region" description="Helical" evidence="7">
    <location>
        <begin position="15"/>
        <end position="38"/>
    </location>
</feature>
<keyword evidence="5 7" id="KW-1133">Transmembrane helix</keyword>
<dbReference type="OrthoDB" id="7274389at2"/>
<evidence type="ECO:0000313" key="9">
    <source>
        <dbReference type="EMBL" id="AJE46665.1"/>
    </source>
</evidence>
<dbReference type="GO" id="GO:0055085">
    <property type="term" value="P:transmembrane transport"/>
    <property type="evidence" value="ECO:0007669"/>
    <property type="project" value="InterPro"/>
</dbReference>
<feature type="transmembrane region" description="Helical" evidence="7">
    <location>
        <begin position="64"/>
        <end position="88"/>
    </location>
</feature>
<evidence type="ECO:0000256" key="2">
    <source>
        <dbReference type="ARBA" id="ARBA00022448"/>
    </source>
</evidence>
<dbReference type="Gene3D" id="1.10.3720.10">
    <property type="entry name" value="MetI-like"/>
    <property type="match status" value="1"/>
</dbReference>
<dbReference type="KEGG" id="cid:P73_1950"/>
<keyword evidence="2 7" id="KW-0813">Transport</keyword>
<gene>
    <name evidence="9" type="ORF">P73_1950</name>
</gene>
<protein>
    <submittedName>
        <fullName evidence="9">ABC transporter-like protein permease</fullName>
    </submittedName>
</protein>
<evidence type="ECO:0000313" key="10">
    <source>
        <dbReference type="Proteomes" id="UP000031521"/>
    </source>
</evidence>
<dbReference type="GO" id="GO:0005886">
    <property type="term" value="C:plasma membrane"/>
    <property type="evidence" value="ECO:0007669"/>
    <property type="project" value="UniProtKB-SubCell"/>
</dbReference>
<sequence>MTSLINVLRTGISRYWGVILVLGIWQLWVSVTGVNAIVMPRPLDVLRDLVGNPSVYLHNGGQTLGLAVAGLAAGMALGTLIAAVAWFSRLLSGMLVPLAMIFSSIPVVALIPVIARILGYNLTTVFAIIVIISFFPAFVFTSAGLRALPRGSEDLFHVLGANKMSKFLHLVLPAAVPNWMIALRLAAPSAILSAMVAEFLMGQSGLGYLFRQSAGDFDTERAFGTSVVATMISVISFTLSLQAERRVSARWR</sequence>
<feature type="transmembrane region" description="Helical" evidence="7">
    <location>
        <begin position="125"/>
        <end position="147"/>
    </location>
</feature>
<comment type="similarity">
    <text evidence="7">Belongs to the binding-protein-dependent transport system permease family.</text>
</comment>
<evidence type="ECO:0000256" key="5">
    <source>
        <dbReference type="ARBA" id="ARBA00022989"/>
    </source>
</evidence>
<dbReference type="PANTHER" id="PTHR30151:SF20">
    <property type="entry name" value="ABC TRANSPORTER PERMEASE PROTEIN HI_0355-RELATED"/>
    <property type="match status" value="1"/>
</dbReference>
<dbReference type="Proteomes" id="UP000031521">
    <property type="component" value="Chromosome"/>
</dbReference>
<reference evidence="9 10" key="1">
    <citation type="journal article" date="2014" name="Int. J. Syst. Evol. Microbiol.">
        <title>Celeribacter indicus sp. nov., a polycyclic aromatic hydrocarbon-degrading bacterium from deep-sea sediment and reclassification of Huaishuia halophila as Celeribacter halophilus comb. nov.</title>
        <authorList>
            <person name="Lai Q."/>
            <person name="Cao J."/>
            <person name="Yuan J."/>
            <person name="Li F."/>
            <person name="Shao Z."/>
        </authorList>
    </citation>
    <scope>NUCLEOTIDE SEQUENCE [LARGE SCALE GENOMIC DNA]</scope>
    <source>
        <strain evidence="9">P73</strain>
    </source>
</reference>
<evidence type="ECO:0000259" key="8">
    <source>
        <dbReference type="PROSITE" id="PS50928"/>
    </source>
</evidence>
<evidence type="ECO:0000256" key="4">
    <source>
        <dbReference type="ARBA" id="ARBA00022692"/>
    </source>
</evidence>
<keyword evidence="10" id="KW-1185">Reference proteome</keyword>
<accession>A0A0B5DZX4</accession>
<comment type="subcellular location">
    <subcellularLocation>
        <location evidence="1 7">Cell membrane</location>
        <topology evidence="1 7">Multi-pass membrane protein</topology>
    </subcellularLocation>
</comment>
<proteinExistence type="inferred from homology"/>
<dbReference type="Pfam" id="PF00528">
    <property type="entry name" value="BPD_transp_1"/>
    <property type="match status" value="1"/>
</dbReference>
<dbReference type="PROSITE" id="PS50928">
    <property type="entry name" value="ABC_TM1"/>
    <property type="match status" value="1"/>
</dbReference>
<dbReference type="AlphaFoldDB" id="A0A0B5DZX4"/>
<dbReference type="HOGENOM" id="CLU_046113_2_1_5"/>
<feature type="transmembrane region" description="Helical" evidence="7">
    <location>
        <begin position="94"/>
        <end position="118"/>
    </location>
</feature>
<keyword evidence="6 7" id="KW-0472">Membrane</keyword>
<dbReference type="EMBL" id="CP004393">
    <property type="protein sequence ID" value="AJE46665.1"/>
    <property type="molecule type" value="Genomic_DNA"/>
</dbReference>
<dbReference type="STRING" id="1208324.P73_1950"/>
<dbReference type="InterPro" id="IPR035906">
    <property type="entry name" value="MetI-like_sf"/>
</dbReference>
<dbReference type="RefSeq" id="WP_043869439.1">
    <property type="nucleotide sequence ID" value="NZ_CP004393.1"/>
</dbReference>
<dbReference type="PANTHER" id="PTHR30151">
    <property type="entry name" value="ALKANE SULFONATE ABC TRANSPORTER-RELATED, MEMBRANE SUBUNIT"/>
    <property type="match status" value="1"/>
</dbReference>
<dbReference type="CDD" id="cd06261">
    <property type="entry name" value="TM_PBP2"/>
    <property type="match status" value="1"/>
</dbReference>
<organism evidence="9 10">
    <name type="scientific">Celeribacter indicus</name>
    <dbReference type="NCBI Taxonomy" id="1208324"/>
    <lineage>
        <taxon>Bacteria</taxon>
        <taxon>Pseudomonadati</taxon>
        <taxon>Pseudomonadota</taxon>
        <taxon>Alphaproteobacteria</taxon>
        <taxon>Rhodobacterales</taxon>
        <taxon>Roseobacteraceae</taxon>
        <taxon>Celeribacter</taxon>
    </lineage>
</organism>
<evidence type="ECO:0000256" key="3">
    <source>
        <dbReference type="ARBA" id="ARBA00022475"/>
    </source>
</evidence>
<keyword evidence="3" id="KW-1003">Cell membrane</keyword>
<evidence type="ECO:0000256" key="1">
    <source>
        <dbReference type="ARBA" id="ARBA00004651"/>
    </source>
</evidence>
<keyword evidence="4 7" id="KW-0812">Transmembrane</keyword>